<dbReference type="InterPro" id="IPR043969">
    <property type="entry name" value="MAP3K_PH"/>
</dbReference>
<evidence type="ECO:0000313" key="18">
    <source>
        <dbReference type="Proteomes" id="UP001201812"/>
    </source>
</evidence>
<dbReference type="PANTHER" id="PTHR11584">
    <property type="entry name" value="SERINE/THREONINE PROTEIN KINASE"/>
    <property type="match status" value="1"/>
</dbReference>
<feature type="compositionally biased region" description="Polar residues" evidence="15">
    <location>
        <begin position="1"/>
        <end position="10"/>
    </location>
</feature>
<keyword evidence="9 14" id="KW-0067">ATP-binding</keyword>
<dbReference type="InterPro" id="IPR046873">
    <property type="entry name" value="HisK-N-like"/>
</dbReference>
<feature type="compositionally biased region" description="Polar residues" evidence="15">
    <location>
        <begin position="1165"/>
        <end position="1179"/>
    </location>
</feature>
<dbReference type="PROSITE" id="PS50011">
    <property type="entry name" value="PROTEIN_KINASE_DOM"/>
    <property type="match status" value="1"/>
</dbReference>
<evidence type="ECO:0000256" key="1">
    <source>
        <dbReference type="ARBA" id="ARBA00001946"/>
    </source>
</evidence>
<dbReference type="InterPro" id="IPR046872">
    <property type="entry name" value="DRHyd-ASK"/>
</dbReference>
<keyword evidence="5" id="KW-0808">Transferase</keyword>
<feature type="region of interest" description="Disordered" evidence="15">
    <location>
        <begin position="1165"/>
        <end position="1198"/>
    </location>
</feature>
<feature type="compositionally biased region" description="Polar residues" evidence="15">
    <location>
        <begin position="1034"/>
        <end position="1048"/>
    </location>
</feature>
<evidence type="ECO:0000256" key="3">
    <source>
        <dbReference type="ARBA" id="ARBA00012406"/>
    </source>
</evidence>
<dbReference type="InterPro" id="IPR011990">
    <property type="entry name" value="TPR-like_helical_dom_sf"/>
</dbReference>
<dbReference type="InterPro" id="IPR000719">
    <property type="entry name" value="Prot_kinase_dom"/>
</dbReference>
<evidence type="ECO:0000259" key="16">
    <source>
        <dbReference type="PROSITE" id="PS50011"/>
    </source>
</evidence>
<evidence type="ECO:0000256" key="5">
    <source>
        <dbReference type="ARBA" id="ARBA00022679"/>
    </source>
</evidence>
<keyword evidence="8 17" id="KW-0418">Kinase</keyword>
<feature type="compositionally biased region" description="Low complexity" evidence="15">
    <location>
        <begin position="988"/>
        <end position="998"/>
    </location>
</feature>
<dbReference type="SUPFAM" id="SSF47769">
    <property type="entry name" value="SAM/Pointed domain"/>
    <property type="match status" value="1"/>
</dbReference>
<comment type="similarity">
    <text evidence="2">Belongs to the protein kinase superfamily. STE Ser/Thr protein kinase family. MAP kinase kinase kinase subfamily.</text>
</comment>
<evidence type="ECO:0000256" key="15">
    <source>
        <dbReference type="SAM" id="MobiDB-lite"/>
    </source>
</evidence>
<dbReference type="Proteomes" id="UP001201812">
    <property type="component" value="Unassembled WGS sequence"/>
</dbReference>
<keyword evidence="7 14" id="KW-0547">Nucleotide-binding</keyword>
<keyword evidence="18" id="KW-1185">Reference proteome</keyword>
<dbReference type="GO" id="GO:0046872">
    <property type="term" value="F:metal ion binding"/>
    <property type="evidence" value="ECO:0007669"/>
    <property type="project" value="UniProtKB-KW"/>
</dbReference>
<dbReference type="PROSITE" id="PS00108">
    <property type="entry name" value="PROTEIN_KINASE_ST"/>
    <property type="match status" value="1"/>
</dbReference>
<keyword evidence="11" id="KW-0175">Coiled coil</keyword>
<name>A0AAD4NIR1_9BILA</name>
<dbReference type="Gene3D" id="1.10.510.10">
    <property type="entry name" value="Transferase(Phosphotransferase) domain 1"/>
    <property type="match status" value="1"/>
</dbReference>
<dbReference type="InterPro" id="IPR017441">
    <property type="entry name" value="Protein_kinase_ATP_BS"/>
</dbReference>
<feature type="region of interest" description="Disordered" evidence="15">
    <location>
        <begin position="1522"/>
        <end position="1557"/>
    </location>
</feature>
<dbReference type="PANTHER" id="PTHR11584:SF394">
    <property type="entry name" value="APOPTOTIC SIGNAL-REGULATING KINASE 1, ISOFORM C"/>
    <property type="match status" value="1"/>
</dbReference>
<feature type="compositionally biased region" description="Low complexity" evidence="15">
    <location>
        <begin position="1180"/>
        <end position="1191"/>
    </location>
</feature>
<evidence type="ECO:0000256" key="12">
    <source>
        <dbReference type="ARBA" id="ARBA00047559"/>
    </source>
</evidence>
<dbReference type="SUPFAM" id="SSF56112">
    <property type="entry name" value="Protein kinase-like (PK-like)"/>
    <property type="match status" value="1"/>
</dbReference>
<dbReference type="Gene3D" id="1.10.150.50">
    <property type="entry name" value="Transcription Factor, Ets-1"/>
    <property type="match status" value="1"/>
</dbReference>
<protein>
    <recommendedName>
        <fullName evidence="3">mitogen-activated protein kinase kinase kinase</fullName>
        <ecNumber evidence="3">2.7.11.25</ecNumber>
    </recommendedName>
</protein>
<comment type="cofactor">
    <cofactor evidence="1">
        <name>Mg(2+)</name>
        <dbReference type="ChEBI" id="CHEBI:18420"/>
    </cofactor>
</comment>
<dbReference type="Gene3D" id="3.30.200.20">
    <property type="entry name" value="Phosphorylase Kinase, domain 1"/>
    <property type="match status" value="1"/>
</dbReference>
<dbReference type="Pfam" id="PF20302">
    <property type="entry name" value="HisK-N-like"/>
    <property type="match status" value="1"/>
</dbReference>
<keyword evidence="6" id="KW-0479">Metal-binding</keyword>
<evidence type="ECO:0000256" key="2">
    <source>
        <dbReference type="ARBA" id="ARBA00006529"/>
    </source>
</evidence>
<feature type="compositionally biased region" description="Low complexity" evidence="15">
    <location>
        <begin position="55"/>
        <end position="71"/>
    </location>
</feature>
<sequence>MNSAISATDSSQHHYPAVNSGTDMPPVYPPDFSTATNVPISNSIYHRSGPQSLVTQSSFQAHSSSAQQSTSNRPNLQTQQTLAGAPNPMSQAIPGTSSAQPTVLAASGRRLQIVLVLDKKVQKSLKVREMACVDIESVCQSLNVNLQLIDIDRLDFGETKSLDTFYNADIALVDFTITHQQPSLCYHVGVRESMGQNYNIIIMYFPDEKAEVRIMDALKKTLTNLHLITYFLSEKDSPVLLSADKSYKLERLRDQMGDRFNPQKALKKGRSVVTFADRIKQALTNVTIEANAHAREKFLSDLRKVRDIENTQEANKFLECMRTRLDNPDVLSVDTVHQMLLCLRDTQNYDAMISLIEDLERIGQKQIVYAQAVRFLYAFALNRRNKEGDRDKALETVVQIIDTNKSVSPDVICLAGRVYKDKFIASNYEDKEALDKAIEWYRKAFNISPLEYSGINLTTMLRARGEQFEQNVELQQIAVVLNSLLGRKGALSSMNEYWDVATFFEVSVLAEDYNKACQAAQKMAMLKPPAWFLKSTMENIKLISRCAATLSPVEKDKKTFLFWTDFFMEAIEANSGEVSSTRFPVLIQEINKQHTPSYLTVNSNDVILSHVMENSRNKKPPPGTHRWEFKAANIKAVSASKRDDRSMFMYVHENSDDFNLTFPSAVHCNRVIEMIMAMEGGCEKKILHGCEAESHLEFEYELDSNGDRIVLGRGTYGVVYSARDITTQRSIVVKEVEVKNEEEVQPLMEEIQLHSTLSHDNIVQYLGSKLEKREHGNVFLIFMEHVPGGSLSSLLRSKWGPLDNEQTMAFYARQILEGLKYLHEQKIVHRDIKGENVLVNTYSGLCKISDFGTCKRLAGLNPIADTFKGTLQYMAPEVIDHGQRGYGAPADIWSFGCTMIEMATGKTPFIELGCGEAALFKVGMHKIHPPIPALSDLATAFIKSCFEPDAEKRSKARDLIRDPFIQQYYSKRTNSSTKKRVDATGDKNASSANTAATSGRRTFNRASSHLGGIGLGQNSTNLGSGSPAGGQIAISRSNSTKHPSTNVSHVAVGEEAGQTPSVPTAIVHRQTRSSENKLSRPINERTPNGLRLRIEPCYPKPTSSASQLTPVSPLQCASASPNLGYTSITSSNPATLAHPSATFEGLSYQMGGACRHHHICSQQHNSTTATHQMANTAANSQQQQSSQPSSPLREHCPSIHTPLTASPSLCESSPFLSIPPNTSLSIPEENSMANRFFTLQKESERRTTLASLMREHEAEIIDKWWEQFTAEIHDDEIVLINRDMMRQLLNGLRVYLVPNNKETAPGCDSLQSTIRQICREISPNNEPMPISQLMLALYVFPNAVQPSLKLQGIKPHWMFTLDDLIRNSVQQALKLIQPVETAVRCVHEVQGCGNQMIDQASSSNEIMDGASCVSGIAPIGMAVDAMGNLHPYAAFVGPELSQQHRFYSDHIRRLFEEMINVEKETKDLLEVSLMEKQFQLRQLSNNVGITSPGGVNGHGQPTFNHLSSSSGISVSTPTMGVMESKSNIAPSSSSCNILPRGSNNIEGPADTSNDDLDDDDESLKNWLIRIGCDSYSIELLERQRYTKRDVIDFVSREELMNTGISGGMACRIWREILRSRLESSQKFDGATALRKYPNRAGLSAFGSTSGLSTLFRRDS</sequence>
<feature type="domain" description="Protein kinase" evidence="16">
    <location>
        <begin position="705"/>
        <end position="965"/>
    </location>
</feature>
<dbReference type="InterPro" id="IPR008271">
    <property type="entry name" value="Ser/Thr_kinase_AS"/>
</dbReference>
<evidence type="ECO:0000256" key="14">
    <source>
        <dbReference type="PROSITE-ProRule" id="PRU10141"/>
    </source>
</evidence>
<gene>
    <name evidence="17" type="ORF">DdX_00446</name>
</gene>
<evidence type="ECO:0000256" key="7">
    <source>
        <dbReference type="ARBA" id="ARBA00022741"/>
    </source>
</evidence>
<dbReference type="InterPro" id="IPR013761">
    <property type="entry name" value="SAM/pointed_sf"/>
</dbReference>
<comment type="catalytic activity">
    <reaction evidence="13">
        <text>L-seryl-[protein] + ATP = O-phospho-L-seryl-[protein] + ADP + H(+)</text>
        <dbReference type="Rhea" id="RHEA:17989"/>
        <dbReference type="Rhea" id="RHEA-COMP:9863"/>
        <dbReference type="Rhea" id="RHEA-COMP:11604"/>
        <dbReference type="ChEBI" id="CHEBI:15378"/>
        <dbReference type="ChEBI" id="CHEBI:29999"/>
        <dbReference type="ChEBI" id="CHEBI:30616"/>
        <dbReference type="ChEBI" id="CHEBI:83421"/>
        <dbReference type="ChEBI" id="CHEBI:456216"/>
        <dbReference type="EC" id="2.7.11.25"/>
    </reaction>
</comment>
<evidence type="ECO:0000313" key="17">
    <source>
        <dbReference type="EMBL" id="KAI1728279.1"/>
    </source>
</evidence>
<dbReference type="PROSITE" id="PS00107">
    <property type="entry name" value="PROTEIN_KINASE_ATP"/>
    <property type="match status" value="1"/>
</dbReference>
<evidence type="ECO:0000256" key="11">
    <source>
        <dbReference type="ARBA" id="ARBA00023054"/>
    </source>
</evidence>
<dbReference type="GO" id="GO:0004709">
    <property type="term" value="F:MAP kinase kinase kinase activity"/>
    <property type="evidence" value="ECO:0007669"/>
    <property type="project" value="UniProtKB-EC"/>
</dbReference>
<feature type="compositionally biased region" description="Polar residues" evidence="15">
    <location>
        <begin position="1524"/>
        <end position="1545"/>
    </location>
</feature>
<evidence type="ECO:0000256" key="8">
    <source>
        <dbReference type="ARBA" id="ARBA00022777"/>
    </source>
</evidence>
<dbReference type="GO" id="GO:0005524">
    <property type="term" value="F:ATP binding"/>
    <property type="evidence" value="ECO:0007669"/>
    <property type="project" value="UniProtKB-UniRule"/>
</dbReference>
<reference evidence="17" key="1">
    <citation type="submission" date="2022-01" db="EMBL/GenBank/DDBJ databases">
        <title>Genome Sequence Resource for Two Populations of Ditylenchus destructor, the Migratory Endoparasitic Phytonematode.</title>
        <authorList>
            <person name="Zhang H."/>
            <person name="Lin R."/>
            <person name="Xie B."/>
        </authorList>
    </citation>
    <scope>NUCLEOTIDE SEQUENCE</scope>
    <source>
        <strain evidence="17">BazhouSP</strain>
    </source>
</reference>
<organism evidence="17 18">
    <name type="scientific">Ditylenchus destructor</name>
    <dbReference type="NCBI Taxonomy" id="166010"/>
    <lineage>
        <taxon>Eukaryota</taxon>
        <taxon>Metazoa</taxon>
        <taxon>Ecdysozoa</taxon>
        <taxon>Nematoda</taxon>
        <taxon>Chromadorea</taxon>
        <taxon>Rhabditida</taxon>
        <taxon>Tylenchina</taxon>
        <taxon>Tylenchomorpha</taxon>
        <taxon>Sphaerularioidea</taxon>
        <taxon>Anguinidae</taxon>
        <taxon>Anguininae</taxon>
        <taxon>Ditylenchus</taxon>
    </lineage>
</organism>
<evidence type="ECO:0000256" key="9">
    <source>
        <dbReference type="ARBA" id="ARBA00022840"/>
    </source>
</evidence>
<feature type="region of interest" description="Disordered" evidence="15">
    <location>
        <begin position="971"/>
        <end position="1060"/>
    </location>
</feature>
<feature type="region of interest" description="Disordered" evidence="15">
    <location>
        <begin position="1"/>
        <end position="30"/>
    </location>
</feature>
<dbReference type="EC" id="2.7.11.25" evidence="3"/>
<evidence type="ECO:0000256" key="6">
    <source>
        <dbReference type="ARBA" id="ARBA00022723"/>
    </source>
</evidence>
<proteinExistence type="inferred from homology"/>
<dbReference type="SMART" id="SM00220">
    <property type="entry name" value="S_TKc"/>
    <property type="match status" value="1"/>
</dbReference>
<dbReference type="Pfam" id="PF13281">
    <property type="entry name" value="MAP3K_TRAF_bd"/>
    <property type="match status" value="1"/>
</dbReference>
<keyword evidence="10" id="KW-0460">Magnesium</keyword>
<dbReference type="Gene3D" id="1.25.40.10">
    <property type="entry name" value="Tetratricopeptide repeat domain"/>
    <property type="match status" value="1"/>
</dbReference>
<evidence type="ECO:0000256" key="4">
    <source>
        <dbReference type="ARBA" id="ARBA00022527"/>
    </source>
</evidence>
<dbReference type="Pfam" id="PF19039">
    <property type="entry name" value="ASK_PH"/>
    <property type="match status" value="1"/>
</dbReference>
<dbReference type="InterPro" id="IPR011009">
    <property type="entry name" value="Kinase-like_dom_sf"/>
</dbReference>
<comment type="caution">
    <text evidence="17">The sequence shown here is derived from an EMBL/GenBank/DDBJ whole genome shotgun (WGS) entry which is preliminary data.</text>
</comment>
<dbReference type="InterPro" id="IPR025136">
    <property type="entry name" value="MAP3K_TRAF-bd"/>
</dbReference>
<comment type="catalytic activity">
    <reaction evidence="12">
        <text>L-threonyl-[protein] + ATP = O-phospho-L-threonyl-[protein] + ADP + H(+)</text>
        <dbReference type="Rhea" id="RHEA:46608"/>
        <dbReference type="Rhea" id="RHEA-COMP:11060"/>
        <dbReference type="Rhea" id="RHEA-COMP:11605"/>
        <dbReference type="ChEBI" id="CHEBI:15378"/>
        <dbReference type="ChEBI" id="CHEBI:30013"/>
        <dbReference type="ChEBI" id="CHEBI:30616"/>
        <dbReference type="ChEBI" id="CHEBI:61977"/>
        <dbReference type="ChEBI" id="CHEBI:456216"/>
        <dbReference type="EC" id="2.7.11.25"/>
    </reaction>
</comment>
<dbReference type="Pfam" id="PF00069">
    <property type="entry name" value="Pkinase"/>
    <property type="match status" value="1"/>
</dbReference>
<keyword evidence="4" id="KW-0723">Serine/threonine-protein kinase</keyword>
<feature type="compositionally biased region" description="Polar residues" evidence="15">
    <location>
        <begin position="72"/>
        <end position="97"/>
    </location>
</feature>
<feature type="binding site" evidence="14">
    <location>
        <position position="734"/>
    </location>
    <ligand>
        <name>ATP</name>
        <dbReference type="ChEBI" id="CHEBI:30616"/>
    </ligand>
</feature>
<accession>A0AAD4NIR1</accession>
<feature type="region of interest" description="Disordered" evidence="15">
    <location>
        <begin position="51"/>
        <end position="97"/>
    </location>
</feature>
<evidence type="ECO:0000256" key="10">
    <source>
        <dbReference type="ARBA" id="ARBA00022842"/>
    </source>
</evidence>
<evidence type="ECO:0000256" key="13">
    <source>
        <dbReference type="ARBA" id="ARBA00048329"/>
    </source>
</evidence>
<dbReference type="EMBL" id="JAKKPZ010000001">
    <property type="protein sequence ID" value="KAI1728279.1"/>
    <property type="molecule type" value="Genomic_DNA"/>
</dbReference>
<dbReference type="Pfam" id="PF20309">
    <property type="entry name" value="DRHyd-ASK"/>
    <property type="match status" value="1"/>
</dbReference>